<dbReference type="RefSeq" id="WP_041503406.1">
    <property type="nucleotide sequence ID" value="NZ_JPIT01000018.1"/>
</dbReference>
<name>A0AB34R5J1_9PORP</name>
<accession>A0AB34R5J1</accession>
<proteinExistence type="predicted"/>
<sequence>MNLRVIISDLDVALPIDVELVLKFQNTLLEDRNDDVTYPFTIPLKANKNVFGNIDRIVQNSFDTELPAVVLFGPYELLRGFATITDITSKEVELYISTAKMSFWRKATNIMVRDCNIGSEDFANETEAVMAMNKSLQGEKNYVTCPLLDENFTETTLLPPAEALFQKVFNPYDINTKQFAFVMNGKTCVYLPFMRLKFVIEELIKWFGYKIGKNCLNAIEGFNDILIVNRSGMVSKPRLFNFRHCLPYIPVKDFFADIEKKFNLVFWVDVNRKEISIENFNSILTGEPFSILVENGVDKKFDDDNKTGYRFKDKDVSDSTLDSIKSSLEWEVGEGDFKQIDCISTPVNTVHDGINRGANQNNIAVINYSNVNVDPLFDKSVVSEFRLAVYRGYYKRNGLPASTEPYMSPEPEWDGSTPINLTWVRGLSTLYRDKVNFLVKSQMLHEIKVQRKIEYIRSVKNILCRAVVIAGQKYVTKEVEIKLGKDNIVEFIYRGYPL</sequence>
<dbReference type="AlphaFoldDB" id="A0AB34R5J1"/>
<protein>
    <submittedName>
        <fullName evidence="1">Uncharacterized protein</fullName>
    </submittedName>
</protein>
<comment type="caution">
    <text evidence="1">The sequence shown here is derived from an EMBL/GenBank/DDBJ whole genome shotgun (WGS) entry which is preliminary data.</text>
</comment>
<evidence type="ECO:0000313" key="2">
    <source>
        <dbReference type="Proteomes" id="UP000031937"/>
    </source>
</evidence>
<evidence type="ECO:0000313" key="1">
    <source>
        <dbReference type="EMBL" id="KIO45470.1"/>
    </source>
</evidence>
<organism evidence="1 2">
    <name type="scientific">Sanguibacteroides justesenii</name>
    <dbReference type="NCBI Taxonomy" id="1547597"/>
    <lineage>
        <taxon>Bacteria</taxon>
        <taxon>Pseudomonadati</taxon>
        <taxon>Bacteroidota</taxon>
        <taxon>Bacteroidia</taxon>
        <taxon>Bacteroidales</taxon>
        <taxon>Porphyromonadaceae</taxon>
        <taxon>Sanguibacteroides</taxon>
    </lineage>
</organism>
<reference evidence="1 2" key="1">
    <citation type="submission" date="2014-07" db="EMBL/GenBank/DDBJ databases">
        <title>Porphyromonadaceae bacterium OUH 334697 = ATCC BAA-2682 = DSM 28341 draft genome.</title>
        <authorList>
            <person name="Sydenham T.V."/>
            <person name="Hasman H."/>
            <person name="Justesen U.S."/>
        </authorList>
    </citation>
    <scope>NUCLEOTIDE SEQUENCE [LARGE SCALE GENOMIC DNA]</scope>
    <source>
        <strain evidence="1 2">OUH 334697</strain>
    </source>
</reference>
<dbReference type="EMBL" id="JPIT01000018">
    <property type="protein sequence ID" value="KIO45470.1"/>
    <property type="molecule type" value="Genomic_DNA"/>
</dbReference>
<dbReference type="Proteomes" id="UP000031937">
    <property type="component" value="Unassembled WGS sequence"/>
</dbReference>
<gene>
    <name evidence="1" type="ORF">IE90_08685</name>
</gene>